<protein>
    <submittedName>
        <fullName evidence="4">Dipeptide transport system substrate-binding protein</fullName>
    </submittedName>
</protein>
<proteinExistence type="predicted"/>
<dbReference type="InterPro" id="IPR030678">
    <property type="entry name" value="Peptide/Ni-bd"/>
</dbReference>
<keyword evidence="2" id="KW-0732">Signal</keyword>
<keyword evidence="5" id="KW-1185">Reference proteome</keyword>
<dbReference type="PANTHER" id="PTHR30290:SF79">
    <property type="entry name" value="DIPEPTIDE-BINDING PROTEIN DPPE"/>
    <property type="match status" value="1"/>
</dbReference>
<reference evidence="4 5" key="1">
    <citation type="submission" date="2023-07" db="EMBL/GenBank/DDBJ databases">
        <title>Genomic Encyclopedia of Type Strains, Phase IV (KMG-IV): sequencing the most valuable type-strain genomes for metagenomic binning, comparative biology and taxonomic classification.</title>
        <authorList>
            <person name="Goeker M."/>
        </authorList>
    </citation>
    <scope>NUCLEOTIDE SEQUENCE [LARGE SCALE GENOMIC DNA]</scope>
    <source>
        <strain evidence="4 5">DSM 23837</strain>
    </source>
</reference>
<dbReference type="EMBL" id="JAUSTT010000003">
    <property type="protein sequence ID" value="MDQ0174842.1"/>
    <property type="molecule type" value="Genomic_DNA"/>
</dbReference>
<comment type="caution">
    <text evidence="4">The sequence shown here is derived from an EMBL/GenBank/DDBJ whole genome shotgun (WGS) entry which is preliminary data.</text>
</comment>
<dbReference type="CDD" id="cd08504">
    <property type="entry name" value="PBP2_OppA"/>
    <property type="match status" value="1"/>
</dbReference>
<dbReference type="RefSeq" id="WP_307226654.1">
    <property type="nucleotide sequence ID" value="NZ_JAUSTT010000003.1"/>
</dbReference>
<feature type="region of interest" description="Disordered" evidence="1">
    <location>
        <begin position="23"/>
        <end position="59"/>
    </location>
</feature>
<feature type="signal peptide" evidence="2">
    <location>
        <begin position="1"/>
        <end position="18"/>
    </location>
</feature>
<evidence type="ECO:0000256" key="2">
    <source>
        <dbReference type="SAM" id="SignalP"/>
    </source>
</evidence>
<evidence type="ECO:0000313" key="5">
    <source>
        <dbReference type="Proteomes" id="UP001223586"/>
    </source>
</evidence>
<gene>
    <name evidence="4" type="ORF">J2S08_000676</name>
</gene>
<feature type="domain" description="Solute-binding protein family 5" evidence="3">
    <location>
        <begin position="87"/>
        <end position="463"/>
    </location>
</feature>
<evidence type="ECO:0000313" key="4">
    <source>
        <dbReference type="EMBL" id="MDQ0174842.1"/>
    </source>
</evidence>
<feature type="compositionally biased region" description="Basic and acidic residues" evidence="1">
    <location>
        <begin position="25"/>
        <end position="46"/>
    </location>
</feature>
<sequence length="544" mass="62130">MKKLLRIGAMLFLAAALAGCTTTRDAGKEDSDNKNNENSKKNEKVLRLNNGNEPTSFDPPVGFDSVSWQALNNIMEGLTRLDENHMPQPATAAKWEVSDDGKTYTFYIRESAKWSNGEPVTAGDFEFAWKRLLDPKTASPAAFLAYFIEGAEDFYNGEGSKDNIQVKAVNDQTLVVTLTSPQAYFLSVIANPCFFPIHQKTAENNPQWYAEAETFVANGPFKLTEWVHDSHFIMEKNDQYWDVDQVKLDKIHWGMIDETNTEYQMFQRGELDTAAIPPDLSEQILAEGKAGFEEQAGIYFYRFNVNMEPFQNRKIRKAFAMAINQQQIVDYVTKSKEKAAHAFVSYGFQEPSGKEFRDVGGDLVVFDAEEAKALLKKGMKEEGYTELPEMILTYNTSEAHKKIAETLQEMINTALDVDIKLANMEWNVFTDEQKALKLQLSRGTFLADYADPINFLENFQTGHTMNRTGWSNATYDQLIREAKKEGNEAKRFQIMHEAEKILFEDMPIFPVHFYNQTYLQHEKVKGIIRHPVGYIELKWADIDV</sequence>
<evidence type="ECO:0000259" key="3">
    <source>
        <dbReference type="Pfam" id="PF00496"/>
    </source>
</evidence>
<dbReference type="Gene3D" id="3.90.76.10">
    <property type="entry name" value="Dipeptide-binding Protein, Domain 1"/>
    <property type="match status" value="1"/>
</dbReference>
<dbReference type="Gene3D" id="3.40.190.10">
    <property type="entry name" value="Periplasmic binding protein-like II"/>
    <property type="match status" value="1"/>
</dbReference>
<dbReference type="Proteomes" id="UP001223586">
    <property type="component" value="Unassembled WGS sequence"/>
</dbReference>
<dbReference type="PANTHER" id="PTHR30290">
    <property type="entry name" value="PERIPLASMIC BINDING COMPONENT OF ABC TRANSPORTER"/>
    <property type="match status" value="1"/>
</dbReference>
<organism evidence="4 5">
    <name type="scientific">Bacillus chungangensis</name>
    <dbReference type="NCBI Taxonomy" id="587633"/>
    <lineage>
        <taxon>Bacteria</taxon>
        <taxon>Bacillati</taxon>
        <taxon>Bacillota</taxon>
        <taxon>Bacilli</taxon>
        <taxon>Bacillales</taxon>
        <taxon>Bacillaceae</taxon>
        <taxon>Bacillus</taxon>
    </lineage>
</organism>
<dbReference type="PROSITE" id="PS51257">
    <property type="entry name" value="PROKAR_LIPOPROTEIN"/>
    <property type="match status" value="1"/>
</dbReference>
<dbReference type="Gene3D" id="3.10.105.10">
    <property type="entry name" value="Dipeptide-binding Protein, Domain 3"/>
    <property type="match status" value="1"/>
</dbReference>
<name>A0ABT9WPG3_9BACI</name>
<dbReference type="SUPFAM" id="SSF53850">
    <property type="entry name" value="Periplasmic binding protein-like II"/>
    <property type="match status" value="1"/>
</dbReference>
<feature type="chain" id="PRO_5045212066" evidence="2">
    <location>
        <begin position="19"/>
        <end position="544"/>
    </location>
</feature>
<accession>A0ABT9WPG3</accession>
<dbReference type="PIRSF" id="PIRSF002741">
    <property type="entry name" value="MppA"/>
    <property type="match status" value="1"/>
</dbReference>
<evidence type="ECO:0000256" key="1">
    <source>
        <dbReference type="SAM" id="MobiDB-lite"/>
    </source>
</evidence>
<dbReference type="Pfam" id="PF00496">
    <property type="entry name" value="SBP_bac_5"/>
    <property type="match status" value="1"/>
</dbReference>
<dbReference type="InterPro" id="IPR000914">
    <property type="entry name" value="SBP_5_dom"/>
</dbReference>
<dbReference type="InterPro" id="IPR039424">
    <property type="entry name" value="SBP_5"/>
</dbReference>